<dbReference type="PANTHER" id="PTHR37984">
    <property type="entry name" value="PROTEIN CBG26694"/>
    <property type="match status" value="1"/>
</dbReference>
<dbReference type="AlphaFoldDB" id="A0AAW1ISN0"/>
<proteinExistence type="predicted"/>
<dbReference type="FunFam" id="1.10.340.70:FF:000004">
    <property type="entry name" value="Retrovirus-related Pol polyprotein from transposon 297-like Protein"/>
    <property type="match status" value="1"/>
</dbReference>
<comment type="caution">
    <text evidence="3">The sequence shown here is derived from an EMBL/GenBank/DDBJ whole genome shotgun (WGS) entry which is preliminary data.</text>
</comment>
<name>A0AAW1ISN0_POPJA</name>
<dbReference type="Gene3D" id="1.10.340.70">
    <property type="match status" value="1"/>
</dbReference>
<evidence type="ECO:0000313" key="3">
    <source>
        <dbReference type="EMBL" id="KAK9692524.1"/>
    </source>
</evidence>
<reference evidence="3 4" key="1">
    <citation type="journal article" date="2024" name="BMC Genomics">
        <title>De novo assembly and annotation of Popillia japonica's genome with initial clues to its potential as an invasive pest.</title>
        <authorList>
            <person name="Cucini C."/>
            <person name="Boschi S."/>
            <person name="Funari R."/>
            <person name="Cardaioli E."/>
            <person name="Iannotti N."/>
            <person name="Marturano G."/>
            <person name="Paoli F."/>
            <person name="Bruttini M."/>
            <person name="Carapelli A."/>
            <person name="Frati F."/>
            <person name="Nardi F."/>
        </authorList>
    </citation>
    <scope>NUCLEOTIDE SEQUENCE [LARGE SCALE GENOMIC DNA]</scope>
    <source>
        <strain evidence="3">DMR45628</strain>
    </source>
</reference>
<dbReference type="InterPro" id="IPR050951">
    <property type="entry name" value="Retrovirus_Pol_polyprotein"/>
</dbReference>
<evidence type="ECO:0000259" key="2">
    <source>
        <dbReference type="Pfam" id="PF17921"/>
    </source>
</evidence>
<dbReference type="PANTHER" id="PTHR37984:SF5">
    <property type="entry name" value="PROTEIN NYNRIN-LIKE"/>
    <property type="match status" value="1"/>
</dbReference>
<sequence length="226" mass="26245">MQHYALFLQSFTYNIKYKNTKLHTNADALSRLPVNQTNEYNYDVTDRFEIFQIETLPITLHVLAKETGKDPQLKILLEGLRAGKFEIFQIETLPITLHVLAKETGKDPQLKILLEGLRAGKQVDARSRFNIPQIEFCLQNGCMFRQHMAVIPESLRKRVLDELHSAHFGMVKMKLLARGHCWWPGISYDIEELCKNCVNCLMKGRESKFEITFTRINGNLDVYKKD</sequence>
<organism evidence="3 4">
    <name type="scientific">Popillia japonica</name>
    <name type="common">Japanese beetle</name>
    <dbReference type="NCBI Taxonomy" id="7064"/>
    <lineage>
        <taxon>Eukaryota</taxon>
        <taxon>Metazoa</taxon>
        <taxon>Ecdysozoa</taxon>
        <taxon>Arthropoda</taxon>
        <taxon>Hexapoda</taxon>
        <taxon>Insecta</taxon>
        <taxon>Pterygota</taxon>
        <taxon>Neoptera</taxon>
        <taxon>Endopterygota</taxon>
        <taxon>Coleoptera</taxon>
        <taxon>Polyphaga</taxon>
        <taxon>Scarabaeiformia</taxon>
        <taxon>Scarabaeidae</taxon>
        <taxon>Rutelinae</taxon>
        <taxon>Popillia</taxon>
    </lineage>
</organism>
<dbReference type="EC" id="2.7.7.49" evidence="1"/>
<evidence type="ECO:0000313" key="4">
    <source>
        <dbReference type="Proteomes" id="UP001458880"/>
    </source>
</evidence>
<gene>
    <name evidence="3" type="ORF">QE152_g35114</name>
</gene>
<dbReference type="Proteomes" id="UP001458880">
    <property type="component" value="Unassembled WGS sequence"/>
</dbReference>
<dbReference type="GO" id="GO:0003964">
    <property type="term" value="F:RNA-directed DNA polymerase activity"/>
    <property type="evidence" value="ECO:0007669"/>
    <property type="project" value="UniProtKB-EC"/>
</dbReference>
<protein>
    <recommendedName>
        <fullName evidence="1">RNA-directed DNA polymerase</fullName>
        <ecNumber evidence="1">2.7.7.49</ecNumber>
    </recommendedName>
</protein>
<dbReference type="InterPro" id="IPR041588">
    <property type="entry name" value="Integrase_H2C2"/>
</dbReference>
<accession>A0AAW1ISN0</accession>
<feature type="domain" description="Integrase zinc-binding" evidence="2">
    <location>
        <begin position="151"/>
        <end position="202"/>
    </location>
</feature>
<keyword evidence="4" id="KW-1185">Reference proteome</keyword>
<dbReference type="EMBL" id="JASPKY010000578">
    <property type="protein sequence ID" value="KAK9692524.1"/>
    <property type="molecule type" value="Genomic_DNA"/>
</dbReference>
<dbReference type="Pfam" id="PF17921">
    <property type="entry name" value="Integrase_H2C2"/>
    <property type="match status" value="1"/>
</dbReference>
<evidence type="ECO:0000256" key="1">
    <source>
        <dbReference type="ARBA" id="ARBA00012493"/>
    </source>
</evidence>